<comment type="caution">
    <text evidence="2">The sequence shown here is derived from an EMBL/GenBank/DDBJ whole genome shotgun (WGS) entry which is preliminary data.</text>
</comment>
<dbReference type="RefSeq" id="WP_194694560.1">
    <property type="nucleotide sequence ID" value="NZ_JADKPO010000001.1"/>
</dbReference>
<evidence type="ECO:0000256" key="1">
    <source>
        <dbReference type="SAM" id="SignalP"/>
    </source>
</evidence>
<dbReference type="AlphaFoldDB" id="A0A930VM80"/>
<dbReference type="EMBL" id="JADKPO010000001">
    <property type="protein sequence ID" value="MBF4766435.1"/>
    <property type="molecule type" value="Genomic_DNA"/>
</dbReference>
<evidence type="ECO:0000313" key="2">
    <source>
        <dbReference type="EMBL" id="MBF4766435.1"/>
    </source>
</evidence>
<feature type="chain" id="PRO_5036952408" evidence="1">
    <location>
        <begin position="33"/>
        <end position="215"/>
    </location>
</feature>
<name>A0A930VM80_9ACTN</name>
<organism evidence="2 3">
    <name type="scientific">Nocardioides agariphilus</name>
    <dbReference type="NCBI Taxonomy" id="433664"/>
    <lineage>
        <taxon>Bacteria</taxon>
        <taxon>Bacillati</taxon>
        <taxon>Actinomycetota</taxon>
        <taxon>Actinomycetes</taxon>
        <taxon>Propionibacteriales</taxon>
        <taxon>Nocardioidaceae</taxon>
        <taxon>Nocardioides</taxon>
    </lineage>
</organism>
<feature type="signal peptide" evidence="1">
    <location>
        <begin position="1"/>
        <end position="32"/>
    </location>
</feature>
<gene>
    <name evidence="2" type="ORF">ISU10_01485</name>
</gene>
<protein>
    <submittedName>
        <fullName evidence="2">Uncharacterized protein</fullName>
    </submittedName>
</protein>
<accession>A0A930VM80</accession>
<dbReference type="PROSITE" id="PS51257">
    <property type="entry name" value="PROKAR_LIPOPROTEIN"/>
    <property type="match status" value="1"/>
</dbReference>
<reference evidence="2" key="1">
    <citation type="submission" date="2020-11" db="EMBL/GenBank/DDBJ databases">
        <title>Nocardioides cynanchi sp. nov., isolated from soil of rhizosphere of Cynanchum wilfordii.</title>
        <authorList>
            <person name="Lee J.-S."/>
            <person name="Suh M.K."/>
            <person name="Kim J.-S."/>
        </authorList>
    </citation>
    <scope>NUCLEOTIDE SEQUENCE</scope>
    <source>
        <strain evidence="2">KCTC 19276</strain>
    </source>
</reference>
<keyword evidence="1" id="KW-0732">Signal</keyword>
<proteinExistence type="predicted"/>
<keyword evidence="3" id="KW-1185">Reference proteome</keyword>
<dbReference type="Proteomes" id="UP000660668">
    <property type="component" value="Unassembled WGS sequence"/>
</dbReference>
<evidence type="ECO:0000313" key="3">
    <source>
        <dbReference type="Proteomes" id="UP000660668"/>
    </source>
</evidence>
<sequence>MSLKDFQRPKITSAHIIAVAALVISCAGSASAAIVITSAQIKDGTVTTKDIKNRTLQLRDINPTDRAKLKGADGASAFEPPPAGTLVVGGGLIQGYVATAGGQLTTYTALGFTPAAPLSEDNPTRNVYFAPHASVIDTNENGTLCPGTAAAPDATPGITCIYVAATTNVEPNSTAVYAGVTASTEGADGHGFNVTPDANAVGQMIFRYVWAYRAP</sequence>